<keyword evidence="2" id="KW-1185">Reference proteome</keyword>
<protein>
    <submittedName>
        <fullName evidence="1">Uncharacterized protein</fullName>
    </submittedName>
</protein>
<feature type="non-terminal residue" evidence="1">
    <location>
        <position position="1"/>
    </location>
</feature>
<feature type="non-terminal residue" evidence="1">
    <location>
        <position position="128"/>
    </location>
</feature>
<organism evidence="1 2">
    <name type="scientific">Chaenocephalus aceratus</name>
    <name type="common">Blackfin icefish</name>
    <name type="synonym">Chaenichthys aceratus</name>
    <dbReference type="NCBI Taxonomy" id="36190"/>
    <lineage>
        <taxon>Eukaryota</taxon>
        <taxon>Metazoa</taxon>
        <taxon>Chordata</taxon>
        <taxon>Craniata</taxon>
        <taxon>Vertebrata</taxon>
        <taxon>Euteleostomi</taxon>
        <taxon>Actinopterygii</taxon>
        <taxon>Neopterygii</taxon>
        <taxon>Teleostei</taxon>
        <taxon>Neoteleostei</taxon>
        <taxon>Acanthomorphata</taxon>
        <taxon>Eupercaria</taxon>
        <taxon>Perciformes</taxon>
        <taxon>Notothenioidei</taxon>
        <taxon>Channichthyidae</taxon>
        <taxon>Chaenocephalus</taxon>
    </lineage>
</organism>
<dbReference type="EMBL" id="CM043800">
    <property type="protein sequence ID" value="KAI4810919.1"/>
    <property type="molecule type" value="Genomic_DNA"/>
</dbReference>
<gene>
    <name evidence="1" type="ORF">KUCAC02_013846</name>
</gene>
<accession>A0ACB9WCP1</accession>
<sequence length="128" mass="14270">RFGIVPHYLSIAPKRWAAAAREGREEKHRVYFSSSPCRHNQQNMAVLCRHVVTSVARGGTFGESVFLRPTVTFRAGRGKRPTTEDGHTAVAWTCILSVQQACNCYKKSGVIVFMQNINLFGPSVSDCR</sequence>
<dbReference type="Proteomes" id="UP001057452">
    <property type="component" value="Chromosome 16"/>
</dbReference>
<evidence type="ECO:0000313" key="2">
    <source>
        <dbReference type="Proteomes" id="UP001057452"/>
    </source>
</evidence>
<comment type="caution">
    <text evidence="1">The sequence shown here is derived from an EMBL/GenBank/DDBJ whole genome shotgun (WGS) entry which is preliminary data.</text>
</comment>
<proteinExistence type="predicted"/>
<evidence type="ECO:0000313" key="1">
    <source>
        <dbReference type="EMBL" id="KAI4810919.1"/>
    </source>
</evidence>
<name>A0ACB9WCP1_CHAAC</name>
<reference evidence="1" key="1">
    <citation type="submission" date="2022-05" db="EMBL/GenBank/DDBJ databases">
        <title>Chromosome-level genome of Chaenocephalus aceratus.</title>
        <authorList>
            <person name="Park H."/>
        </authorList>
    </citation>
    <scope>NUCLEOTIDE SEQUENCE</scope>
    <source>
        <strain evidence="1">KU_202001</strain>
    </source>
</reference>